<sequence>MFIGIRTPVKQGKTKEKQSWAKESAEYACTWQKGHEYVNHCTWQISKNRVSAAKNAKNYRTKVRSSSFCE</sequence>
<keyword evidence="2" id="KW-1185">Reference proteome</keyword>
<evidence type="ECO:0000313" key="1">
    <source>
        <dbReference type="EMBL" id="KAF5826113.1"/>
    </source>
</evidence>
<name>A0ABQ7FUM3_DUNSA</name>
<organism evidence="1 2">
    <name type="scientific">Dunaliella salina</name>
    <name type="common">Green alga</name>
    <name type="synonym">Protococcus salinus</name>
    <dbReference type="NCBI Taxonomy" id="3046"/>
    <lineage>
        <taxon>Eukaryota</taxon>
        <taxon>Viridiplantae</taxon>
        <taxon>Chlorophyta</taxon>
        <taxon>core chlorophytes</taxon>
        <taxon>Chlorophyceae</taxon>
        <taxon>CS clade</taxon>
        <taxon>Chlamydomonadales</taxon>
        <taxon>Dunaliellaceae</taxon>
        <taxon>Dunaliella</taxon>
    </lineage>
</organism>
<dbReference type="EMBL" id="MU071353">
    <property type="protein sequence ID" value="KAF5826113.1"/>
    <property type="molecule type" value="Genomic_DNA"/>
</dbReference>
<proteinExistence type="predicted"/>
<accession>A0ABQ7FUM3</accession>
<evidence type="ECO:0000313" key="2">
    <source>
        <dbReference type="Proteomes" id="UP000815325"/>
    </source>
</evidence>
<reference evidence="1" key="1">
    <citation type="submission" date="2017-08" db="EMBL/GenBank/DDBJ databases">
        <authorList>
            <person name="Polle J.E."/>
            <person name="Barry K."/>
            <person name="Cushman J."/>
            <person name="Schmutz J."/>
            <person name="Tran D."/>
            <person name="Hathwaick L.T."/>
            <person name="Yim W.C."/>
            <person name="Jenkins J."/>
            <person name="Mckie-Krisberg Z.M."/>
            <person name="Prochnik S."/>
            <person name="Lindquist E."/>
            <person name="Dockter R.B."/>
            <person name="Adam C."/>
            <person name="Molina H."/>
            <person name="Bunkerborg J."/>
            <person name="Jin E."/>
            <person name="Buchheim M."/>
            <person name="Magnuson J."/>
        </authorList>
    </citation>
    <scope>NUCLEOTIDE SEQUENCE</scope>
    <source>
        <strain evidence="1">CCAP 19/18</strain>
    </source>
</reference>
<comment type="caution">
    <text evidence="1">The sequence shown here is derived from an EMBL/GenBank/DDBJ whole genome shotgun (WGS) entry which is preliminary data.</text>
</comment>
<protein>
    <submittedName>
        <fullName evidence="1">Uncharacterized protein</fullName>
    </submittedName>
</protein>
<gene>
    <name evidence="1" type="ORF">DUNSADRAFT_4797</name>
</gene>
<dbReference type="Proteomes" id="UP000815325">
    <property type="component" value="Unassembled WGS sequence"/>
</dbReference>